<evidence type="ECO:0000313" key="2">
    <source>
        <dbReference type="EMBL" id="PIL37659.1"/>
    </source>
</evidence>
<accession>A0A2G8SV63</accession>
<comment type="caution">
    <text evidence="2">The sequence shown here is derived from an EMBL/GenBank/DDBJ whole genome shotgun (WGS) entry which is preliminary data.</text>
</comment>
<keyword evidence="3" id="KW-1185">Reference proteome</keyword>
<gene>
    <name evidence="2" type="ORF">GSI_01353</name>
</gene>
<dbReference type="Proteomes" id="UP000230002">
    <property type="component" value="Unassembled WGS sequence"/>
</dbReference>
<proteinExistence type="predicted"/>
<protein>
    <submittedName>
        <fullName evidence="2">Uncharacterized protein</fullName>
    </submittedName>
</protein>
<name>A0A2G8SV63_9APHY</name>
<dbReference type="EMBL" id="AYKW01000001">
    <property type="protein sequence ID" value="PIL37659.1"/>
    <property type="molecule type" value="Genomic_DNA"/>
</dbReference>
<reference evidence="2 3" key="1">
    <citation type="journal article" date="2015" name="Sci. Rep.">
        <title>Chromosome-level genome map provides insights into diverse defense mechanisms in the medicinal fungus Ganoderma sinense.</title>
        <authorList>
            <person name="Zhu Y."/>
            <person name="Xu J."/>
            <person name="Sun C."/>
            <person name="Zhou S."/>
            <person name="Xu H."/>
            <person name="Nelson D.R."/>
            <person name="Qian J."/>
            <person name="Song J."/>
            <person name="Luo H."/>
            <person name="Xiang L."/>
            <person name="Li Y."/>
            <person name="Xu Z."/>
            <person name="Ji A."/>
            <person name="Wang L."/>
            <person name="Lu S."/>
            <person name="Hayward A."/>
            <person name="Sun W."/>
            <person name="Li X."/>
            <person name="Schwartz D.C."/>
            <person name="Wang Y."/>
            <person name="Chen S."/>
        </authorList>
    </citation>
    <scope>NUCLEOTIDE SEQUENCE [LARGE SCALE GENOMIC DNA]</scope>
    <source>
        <strain evidence="2 3">ZZ0214-1</strain>
    </source>
</reference>
<dbReference type="OrthoDB" id="10657342at2759"/>
<evidence type="ECO:0000313" key="3">
    <source>
        <dbReference type="Proteomes" id="UP000230002"/>
    </source>
</evidence>
<feature type="region of interest" description="Disordered" evidence="1">
    <location>
        <begin position="114"/>
        <end position="181"/>
    </location>
</feature>
<feature type="compositionally biased region" description="Acidic residues" evidence="1">
    <location>
        <begin position="128"/>
        <end position="141"/>
    </location>
</feature>
<evidence type="ECO:0000256" key="1">
    <source>
        <dbReference type="SAM" id="MobiDB-lite"/>
    </source>
</evidence>
<sequence>MVVCRGCGCSFTNAGWSNHLSQTKDQRCIAVREEEDAVEFAMLAGLPSPASGSTAHAPTLDDLGQSREALEPEDIDMELPDLPNCDLDSPPIFLASNHFGTYASDNYIYHSDCDSAVSRPGSPSPSSEDSEESGDEDEDGWEPLAELDVFDSISPPARGPADTPPNAPAATRIPLPLSENLPGALDSTDIRSIVEAQTATKTYVVSYSKSALAGTPIPGAVAD</sequence>
<dbReference type="AlphaFoldDB" id="A0A2G8SV63"/>
<organism evidence="2 3">
    <name type="scientific">Ganoderma sinense ZZ0214-1</name>
    <dbReference type="NCBI Taxonomy" id="1077348"/>
    <lineage>
        <taxon>Eukaryota</taxon>
        <taxon>Fungi</taxon>
        <taxon>Dikarya</taxon>
        <taxon>Basidiomycota</taxon>
        <taxon>Agaricomycotina</taxon>
        <taxon>Agaricomycetes</taxon>
        <taxon>Polyporales</taxon>
        <taxon>Polyporaceae</taxon>
        <taxon>Ganoderma</taxon>
    </lineage>
</organism>